<evidence type="ECO:0000313" key="3">
    <source>
        <dbReference type="Proteomes" id="UP001152561"/>
    </source>
</evidence>
<evidence type="ECO:0000313" key="2">
    <source>
        <dbReference type="EMBL" id="KAJ8550206.1"/>
    </source>
</evidence>
<feature type="region of interest" description="Disordered" evidence="1">
    <location>
        <begin position="1"/>
        <end position="50"/>
    </location>
</feature>
<reference evidence="3" key="1">
    <citation type="journal article" date="2023" name="Proc. Natl. Acad. Sci. U.S.A.">
        <title>Genomic and structural basis for evolution of tropane alkaloid biosynthesis.</title>
        <authorList>
            <person name="Wanga Y.-J."/>
            <person name="Taina T."/>
            <person name="Yua J.-Y."/>
            <person name="Lia J."/>
            <person name="Xua B."/>
            <person name="Chenc J."/>
            <person name="D'Auriad J.C."/>
            <person name="Huanga J.-P."/>
            <person name="Huanga S.-X."/>
        </authorList>
    </citation>
    <scope>NUCLEOTIDE SEQUENCE [LARGE SCALE GENOMIC DNA]</scope>
    <source>
        <strain evidence="3">cv. KIB-2019</strain>
    </source>
</reference>
<evidence type="ECO:0000256" key="1">
    <source>
        <dbReference type="SAM" id="MobiDB-lite"/>
    </source>
</evidence>
<sequence length="149" mass="17492">MDGLEYMQKSNGKPEPSPPGPGEVVVPPSSHLNDPYYRHPPPPQQRHMRNYNWDDLERLSRMRRLRNIEMEQSRTYRINFRDYADDYYYNSNYYDPRAPPPPNEYPPPSMPAPPPLLEYSEPIHPPPPLPMNYLPSYFSDDNPQGCAIM</sequence>
<dbReference type="AlphaFoldDB" id="A0A9Q1M526"/>
<comment type="caution">
    <text evidence="2">The sequence shown here is derived from an EMBL/GenBank/DDBJ whole genome shotgun (WGS) entry which is preliminary data.</text>
</comment>
<keyword evidence="3" id="KW-1185">Reference proteome</keyword>
<dbReference type="Proteomes" id="UP001152561">
    <property type="component" value="Unassembled WGS sequence"/>
</dbReference>
<gene>
    <name evidence="2" type="ORF">K7X08_034132</name>
</gene>
<dbReference type="EMBL" id="JAJAGQ010000011">
    <property type="protein sequence ID" value="KAJ8550206.1"/>
    <property type="molecule type" value="Genomic_DNA"/>
</dbReference>
<accession>A0A9Q1M526</accession>
<feature type="region of interest" description="Disordered" evidence="1">
    <location>
        <begin position="91"/>
        <end position="122"/>
    </location>
</feature>
<name>A0A9Q1M526_9SOLA</name>
<organism evidence="2 3">
    <name type="scientific">Anisodus acutangulus</name>
    <dbReference type="NCBI Taxonomy" id="402998"/>
    <lineage>
        <taxon>Eukaryota</taxon>
        <taxon>Viridiplantae</taxon>
        <taxon>Streptophyta</taxon>
        <taxon>Embryophyta</taxon>
        <taxon>Tracheophyta</taxon>
        <taxon>Spermatophyta</taxon>
        <taxon>Magnoliopsida</taxon>
        <taxon>eudicotyledons</taxon>
        <taxon>Gunneridae</taxon>
        <taxon>Pentapetalae</taxon>
        <taxon>asterids</taxon>
        <taxon>lamiids</taxon>
        <taxon>Solanales</taxon>
        <taxon>Solanaceae</taxon>
        <taxon>Solanoideae</taxon>
        <taxon>Hyoscyameae</taxon>
        <taxon>Anisodus</taxon>
    </lineage>
</organism>
<feature type="compositionally biased region" description="Pro residues" evidence="1">
    <location>
        <begin position="97"/>
        <end position="116"/>
    </location>
</feature>
<protein>
    <submittedName>
        <fullName evidence="2">Uncharacterized protein</fullName>
    </submittedName>
</protein>
<proteinExistence type="predicted"/>